<name>A0A2K4ZDM1_9FIRM</name>
<dbReference type="GO" id="GO:0005886">
    <property type="term" value="C:plasma membrane"/>
    <property type="evidence" value="ECO:0007669"/>
    <property type="project" value="UniProtKB-SubCell"/>
</dbReference>
<keyword evidence="10" id="KW-1185">Reference proteome</keyword>
<dbReference type="SUPFAM" id="SSF161098">
    <property type="entry name" value="MetI-like"/>
    <property type="match status" value="1"/>
</dbReference>
<sequence length="295" mass="32774">MKRQKIVSRKPQSAGSRAFDVINCILLAVIGFIMFYPMYYVLIVSMSSAVNIAQGNVAFIPRGINFAAYERVFHTATIWTGYKNTLVYTVLGTLINVALTAMCAYPLSRKDFYGRGPLTVFVTLTMFISGGMIPLYLVVNNLRLLNTMWAVLLPSAVSTYNMIVMRTSFSSIPDSLVESAYLDGANDIQILGRIVLPLSKPIIATMVLFYAVSHWNSYFPALLYLNDQKKYPVQVIMRSIIIEGDVAAETTGSINVIATNYKYAVIIISVIPILMVYPFLQKYFTKGVMVGAVKG</sequence>
<evidence type="ECO:0000256" key="1">
    <source>
        <dbReference type="ARBA" id="ARBA00004651"/>
    </source>
</evidence>
<evidence type="ECO:0000256" key="5">
    <source>
        <dbReference type="ARBA" id="ARBA00022989"/>
    </source>
</evidence>
<keyword evidence="3" id="KW-1003">Cell membrane</keyword>
<evidence type="ECO:0000256" key="7">
    <source>
        <dbReference type="RuleBase" id="RU363032"/>
    </source>
</evidence>
<keyword evidence="4 7" id="KW-0812">Transmembrane</keyword>
<dbReference type="GO" id="GO:0055085">
    <property type="term" value="P:transmembrane transport"/>
    <property type="evidence" value="ECO:0007669"/>
    <property type="project" value="InterPro"/>
</dbReference>
<dbReference type="CDD" id="cd06261">
    <property type="entry name" value="TM_PBP2"/>
    <property type="match status" value="1"/>
</dbReference>
<dbReference type="InterPro" id="IPR000515">
    <property type="entry name" value="MetI-like"/>
</dbReference>
<dbReference type="AlphaFoldDB" id="A0A2K4ZDM1"/>
<proteinExistence type="inferred from homology"/>
<dbReference type="InterPro" id="IPR035906">
    <property type="entry name" value="MetI-like_sf"/>
</dbReference>
<dbReference type="PANTHER" id="PTHR43744:SF9">
    <property type="entry name" value="POLYGALACTURONAN_RHAMNOGALACTURONAN TRANSPORT SYSTEM PERMEASE PROTEIN YTCP"/>
    <property type="match status" value="1"/>
</dbReference>
<keyword evidence="2 7" id="KW-0813">Transport</keyword>
<dbReference type="OrthoDB" id="157184at2"/>
<dbReference type="Proteomes" id="UP000236311">
    <property type="component" value="Unassembled WGS sequence"/>
</dbReference>
<feature type="transmembrane region" description="Helical" evidence="7">
    <location>
        <begin position="86"/>
        <end position="106"/>
    </location>
</feature>
<keyword evidence="6 7" id="KW-0472">Membrane</keyword>
<accession>A0A2K4ZDM1</accession>
<feature type="transmembrane region" description="Helical" evidence="7">
    <location>
        <begin position="190"/>
        <end position="212"/>
    </location>
</feature>
<evidence type="ECO:0000256" key="6">
    <source>
        <dbReference type="ARBA" id="ARBA00023136"/>
    </source>
</evidence>
<dbReference type="PANTHER" id="PTHR43744">
    <property type="entry name" value="ABC TRANSPORTER PERMEASE PROTEIN MG189-RELATED-RELATED"/>
    <property type="match status" value="1"/>
</dbReference>
<evidence type="ECO:0000256" key="3">
    <source>
        <dbReference type="ARBA" id="ARBA00022475"/>
    </source>
</evidence>
<organism evidence="9 10">
    <name type="scientific">Acetatifactor muris</name>
    <dbReference type="NCBI Taxonomy" id="879566"/>
    <lineage>
        <taxon>Bacteria</taxon>
        <taxon>Bacillati</taxon>
        <taxon>Bacillota</taxon>
        <taxon>Clostridia</taxon>
        <taxon>Lachnospirales</taxon>
        <taxon>Lachnospiraceae</taxon>
        <taxon>Acetatifactor</taxon>
    </lineage>
</organism>
<dbReference type="Pfam" id="PF00528">
    <property type="entry name" value="BPD_transp_1"/>
    <property type="match status" value="1"/>
</dbReference>
<dbReference type="EMBL" id="OFSM01000005">
    <property type="protein sequence ID" value="SOY28550.1"/>
    <property type="molecule type" value="Genomic_DNA"/>
</dbReference>
<feature type="transmembrane region" description="Helical" evidence="7">
    <location>
        <begin position="149"/>
        <end position="169"/>
    </location>
</feature>
<evidence type="ECO:0000256" key="4">
    <source>
        <dbReference type="ARBA" id="ARBA00022692"/>
    </source>
</evidence>
<evidence type="ECO:0000256" key="2">
    <source>
        <dbReference type="ARBA" id="ARBA00022448"/>
    </source>
</evidence>
<feature type="transmembrane region" description="Helical" evidence="7">
    <location>
        <begin position="261"/>
        <end position="280"/>
    </location>
</feature>
<evidence type="ECO:0000313" key="9">
    <source>
        <dbReference type="EMBL" id="SOY28550.1"/>
    </source>
</evidence>
<comment type="subcellular location">
    <subcellularLocation>
        <location evidence="1 7">Cell membrane</location>
        <topology evidence="1 7">Multi-pass membrane protein</topology>
    </subcellularLocation>
</comment>
<evidence type="ECO:0000259" key="8">
    <source>
        <dbReference type="PROSITE" id="PS50928"/>
    </source>
</evidence>
<protein>
    <submittedName>
        <fullName evidence="9">L-arabinose transport system permease protein AraQ</fullName>
    </submittedName>
</protein>
<dbReference type="RefSeq" id="WP_103238630.1">
    <property type="nucleotide sequence ID" value="NZ_JANJZD010000005.1"/>
</dbReference>
<dbReference type="Gene3D" id="1.10.3720.10">
    <property type="entry name" value="MetI-like"/>
    <property type="match status" value="1"/>
</dbReference>
<reference evidence="9 10" key="1">
    <citation type="submission" date="2018-01" db="EMBL/GenBank/DDBJ databases">
        <authorList>
            <person name="Gaut B.S."/>
            <person name="Morton B.R."/>
            <person name="Clegg M.T."/>
            <person name="Duvall M.R."/>
        </authorList>
    </citation>
    <scope>NUCLEOTIDE SEQUENCE [LARGE SCALE GENOMIC DNA]</scope>
    <source>
        <strain evidence="9">GP69</strain>
    </source>
</reference>
<feature type="transmembrane region" description="Helical" evidence="7">
    <location>
        <begin position="21"/>
        <end position="42"/>
    </location>
</feature>
<keyword evidence="5 7" id="KW-1133">Transmembrane helix</keyword>
<dbReference type="PROSITE" id="PS50928">
    <property type="entry name" value="ABC_TM1"/>
    <property type="match status" value="1"/>
</dbReference>
<gene>
    <name evidence="9" type="primary">araQ_8</name>
    <name evidence="9" type="ORF">AMURIS_01260</name>
</gene>
<feature type="domain" description="ABC transmembrane type-1" evidence="8">
    <location>
        <begin position="82"/>
        <end position="272"/>
    </location>
</feature>
<evidence type="ECO:0000313" key="10">
    <source>
        <dbReference type="Proteomes" id="UP000236311"/>
    </source>
</evidence>
<feature type="transmembrane region" description="Helical" evidence="7">
    <location>
        <begin position="118"/>
        <end position="137"/>
    </location>
</feature>
<comment type="similarity">
    <text evidence="7">Belongs to the binding-protein-dependent transport system permease family.</text>
</comment>